<dbReference type="GO" id="GO:0005634">
    <property type="term" value="C:nucleus"/>
    <property type="evidence" value="ECO:0007669"/>
    <property type="project" value="InterPro"/>
</dbReference>
<dbReference type="AlphaFoldDB" id="A0A0V0HIZ7"/>
<dbReference type="Gene3D" id="3.30.870.10">
    <property type="entry name" value="Endonuclease Chain A"/>
    <property type="match status" value="1"/>
</dbReference>
<dbReference type="GO" id="GO:0008081">
    <property type="term" value="F:phosphoric diester hydrolase activity"/>
    <property type="evidence" value="ECO:0007669"/>
    <property type="project" value="InterPro"/>
</dbReference>
<dbReference type="PANTHER" id="PTHR12415:SF3">
    <property type="entry name" value="OS04G0403400 PROTEIN"/>
    <property type="match status" value="1"/>
</dbReference>
<protein>
    <submittedName>
        <fullName evidence="2">Putative ovule protein</fullName>
    </submittedName>
</protein>
<organism evidence="2">
    <name type="scientific">Solanum chacoense</name>
    <name type="common">Chaco potato</name>
    <dbReference type="NCBI Taxonomy" id="4108"/>
    <lineage>
        <taxon>Eukaryota</taxon>
        <taxon>Viridiplantae</taxon>
        <taxon>Streptophyta</taxon>
        <taxon>Embryophyta</taxon>
        <taxon>Tracheophyta</taxon>
        <taxon>Spermatophyta</taxon>
        <taxon>Magnoliopsida</taxon>
        <taxon>eudicotyledons</taxon>
        <taxon>Gunneridae</taxon>
        <taxon>Pentapetalae</taxon>
        <taxon>asterids</taxon>
        <taxon>lamiids</taxon>
        <taxon>Solanales</taxon>
        <taxon>Solanaceae</taxon>
        <taxon>Solanoideae</taxon>
        <taxon>Solaneae</taxon>
        <taxon>Solanum</taxon>
    </lineage>
</organism>
<dbReference type="SUPFAM" id="SSF56024">
    <property type="entry name" value="Phospholipase D/nuclease"/>
    <property type="match status" value="1"/>
</dbReference>
<reference evidence="2" key="1">
    <citation type="submission" date="2015-12" db="EMBL/GenBank/DDBJ databases">
        <title>Gene expression during late stages of embryo sac development: a critical building block for successful pollen-pistil interactions.</title>
        <authorList>
            <person name="Liu Y."/>
            <person name="Joly V."/>
            <person name="Sabar M."/>
            <person name="Matton D.P."/>
        </authorList>
    </citation>
    <scope>NUCLEOTIDE SEQUENCE</scope>
</reference>
<dbReference type="Pfam" id="PF06087">
    <property type="entry name" value="Tyr-DNA_phospho"/>
    <property type="match status" value="1"/>
</dbReference>
<feature type="site" description="Interaction with DNA" evidence="1">
    <location>
        <position position="48"/>
    </location>
</feature>
<proteinExistence type="predicted"/>
<evidence type="ECO:0000256" key="1">
    <source>
        <dbReference type="PIRSR" id="PIRSR610347-3"/>
    </source>
</evidence>
<evidence type="ECO:0000313" key="2">
    <source>
        <dbReference type="EMBL" id="JAP20071.1"/>
    </source>
</evidence>
<sequence>MGLLHDAVPYPRDRIGHPMHVKVARRRFQSRKDAPSFGWVYCGSHNFSEAAWGRQVSGLLGKKINANKSYSSLGSRLHVSNYELGILFITPPPDAQGKINQRTNLDDIVLPFVVPAPKYRPADKPATPQEMREALIEQTKCQRDVCEAAKEADKWMQEEIPEEEEVIEATDFVVEEKEDEKAYAEKLWSQVDSAEQC</sequence>
<dbReference type="EMBL" id="GEDG01019288">
    <property type="protein sequence ID" value="JAP20071.1"/>
    <property type="molecule type" value="Transcribed_RNA"/>
</dbReference>
<dbReference type="GO" id="GO:0006281">
    <property type="term" value="P:DNA repair"/>
    <property type="evidence" value="ECO:0007669"/>
    <property type="project" value="InterPro"/>
</dbReference>
<dbReference type="PANTHER" id="PTHR12415">
    <property type="entry name" value="TYROSYL-DNA PHOSPHODIESTERASE 1"/>
    <property type="match status" value="1"/>
</dbReference>
<name>A0A0V0HIZ7_SOLCH</name>
<dbReference type="InterPro" id="IPR010347">
    <property type="entry name" value="Tdp1"/>
</dbReference>
<accession>A0A0V0HIZ7</accession>